<accession>A0A229SYP0</accession>
<sequence>MVAMLVTCVATAVAACSATTQPSGFDVCGTHLNTGANIPAKTTLPAPRPEQLRPAPAKSVLPGPVAGPTSNVVYLATADCDTGALVTVDPATATRLVGAAYARDGGVAALVLTTSDKVTVRAWRGGTMTGIITLPPA</sequence>
<dbReference type="Proteomes" id="UP000215199">
    <property type="component" value="Unassembled WGS sequence"/>
</dbReference>
<proteinExistence type="predicted"/>
<gene>
    <name evidence="1" type="ORF">CF165_28025</name>
</gene>
<organism evidence="1 2">
    <name type="scientific">Amycolatopsis vastitatis</name>
    <dbReference type="NCBI Taxonomy" id="1905142"/>
    <lineage>
        <taxon>Bacteria</taxon>
        <taxon>Bacillati</taxon>
        <taxon>Actinomycetota</taxon>
        <taxon>Actinomycetes</taxon>
        <taxon>Pseudonocardiales</taxon>
        <taxon>Pseudonocardiaceae</taxon>
        <taxon>Amycolatopsis</taxon>
    </lineage>
</organism>
<evidence type="ECO:0000313" key="1">
    <source>
        <dbReference type="EMBL" id="OXM64185.1"/>
    </source>
</evidence>
<keyword evidence="2" id="KW-1185">Reference proteome</keyword>
<dbReference type="EMBL" id="NMUL01000030">
    <property type="protein sequence ID" value="OXM64185.1"/>
    <property type="molecule type" value="Genomic_DNA"/>
</dbReference>
<comment type="caution">
    <text evidence="1">The sequence shown here is derived from an EMBL/GenBank/DDBJ whole genome shotgun (WGS) entry which is preliminary data.</text>
</comment>
<reference evidence="2" key="1">
    <citation type="submission" date="2017-07" db="EMBL/GenBank/DDBJ databases">
        <title>Comparative genome mining reveals phylogenetic distribution patterns of secondary metabolites in Amycolatopsis.</title>
        <authorList>
            <person name="Adamek M."/>
            <person name="Alanjary M."/>
            <person name="Sales-Ortells H."/>
            <person name="Goodfellow M."/>
            <person name="Bull A.T."/>
            <person name="Kalinowski J."/>
            <person name="Ziemert N."/>
        </authorList>
    </citation>
    <scope>NUCLEOTIDE SEQUENCE [LARGE SCALE GENOMIC DNA]</scope>
    <source>
        <strain evidence="2">H5</strain>
    </source>
</reference>
<protein>
    <submittedName>
        <fullName evidence="1">Uncharacterized protein</fullName>
    </submittedName>
</protein>
<name>A0A229SYP0_9PSEU</name>
<dbReference type="AlphaFoldDB" id="A0A229SYP0"/>
<evidence type="ECO:0000313" key="2">
    <source>
        <dbReference type="Proteomes" id="UP000215199"/>
    </source>
</evidence>